<accession>A0AAJ8BR83</accession>
<proteinExistence type="predicted"/>
<protein>
    <submittedName>
        <fullName evidence="1">Uncharacterized protein</fullName>
    </submittedName>
</protein>
<dbReference type="RefSeq" id="XP_059600810.1">
    <property type="nucleotide sequence ID" value="XM_059748122.1"/>
</dbReference>
<organism evidence="1">
    <name type="scientific">Aspergillus niger</name>
    <dbReference type="NCBI Taxonomy" id="5061"/>
    <lineage>
        <taxon>Eukaryota</taxon>
        <taxon>Fungi</taxon>
        <taxon>Dikarya</taxon>
        <taxon>Ascomycota</taxon>
        <taxon>Pezizomycotina</taxon>
        <taxon>Eurotiomycetes</taxon>
        <taxon>Eurotiomycetidae</taxon>
        <taxon>Eurotiales</taxon>
        <taxon>Aspergillaceae</taxon>
        <taxon>Aspergillus</taxon>
        <taxon>Aspergillus subgen. Circumdati</taxon>
    </lineage>
</organism>
<reference evidence="1" key="2">
    <citation type="submission" date="2025-08" db="UniProtKB">
        <authorList>
            <consortium name="RefSeq"/>
        </authorList>
    </citation>
    <scope>IDENTIFICATION</scope>
</reference>
<evidence type="ECO:0000313" key="1">
    <source>
        <dbReference type="RefSeq" id="XP_059600810.1"/>
    </source>
</evidence>
<dbReference type="VEuPathDB" id="FungiDB:An06g02410"/>
<name>A0AAJ8BR83_ASPNG</name>
<reference evidence="1" key="1">
    <citation type="submission" date="2025-02" db="EMBL/GenBank/DDBJ databases">
        <authorList>
            <consortium name="NCBI Genome Project"/>
        </authorList>
    </citation>
    <scope>NUCLEOTIDE SEQUENCE</scope>
</reference>
<gene>
    <name evidence="1" type="ORF">An06g02410</name>
</gene>
<dbReference type="AlphaFoldDB" id="A0AAJ8BR83"/>
<dbReference type="GeneID" id="84591222"/>
<dbReference type="KEGG" id="ang:An06g02410"/>
<sequence length="91" mass="9951">MEEESIFRNLGPAYANWMTGYVRSDLLNTDKAAFTVLDDMRDLRSSYWIPQERGAAGEAECSPGKRGRETGSICSDAVDVALAGGLIFSNQ</sequence>